<dbReference type="Proteomes" id="UP001056535">
    <property type="component" value="Chromosome"/>
</dbReference>
<reference evidence="3" key="1">
    <citation type="submission" date="2022-06" db="EMBL/GenBank/DDBJ databases">
        <title>Ornithinimicrobium JY.X270.</title>
        <authorList>
            <person name="Huang Y."/>
        </authorList>
    </citation>
    <scope>NUCLEOTIDE SEQUENCE</scope>
    <source>
        <strain evidence="3">JY.X270</strain>
    </source>
</reference>
<accession>A0ABY4YG44</accession>
<evidence type="ECO:0000313" key="4">
    <source>
        <dbReference type="Proteomes" id="UP001056535"/>
    </source>
</evidence>
<evidence type="ECO:0000313" key="3">
    <source>
        <dbReference type="EMBL" id="USQ75746.1"/>
    </source>
</evidence>
<evidence type="ECO:0000256" key="1">
    <source>
        <dbReference type="SAM" id="MobiDB-lite"/>
    </source>
</evidence>
<dbReference type="EMBL" id="CP099490">
    <property type="protein sequence ID" value="USQ75746.1"/>
    <property type="molecule type" value="Genomic_DNA"/>
</dbReference>
<dbReference type="RefSeq" id="WP_252620195.1">
    <property type="nucleotide sequence ID" value="NZ_CP099490.1"/>
</dbReference>
<proteinExistence type="predicted"/>
<protein>
    <submittedName>
        <fullName evidence="3">Uncharacterized protein</fullName>
    </submittedName>
</protein>
<keyword evidence="4" id="KW-1185">Reference proteome</keyword>
<organism evidence="3 4">
    <name type="scientific">Ornithinimicrobium cryptoxanthini</name>
    <dbReference type="NCBI Taxonomy" id="2934161"/>
    <lineage>
        <taxon>Bacteria</taxon>
        <taxon>Bacillati</taxon>
        <taxon>Actinomycetota</taxon>
        <taxon>Actinomycetes</taxon>
        <taxon>Micrococcales</taxon>
        <taxon>Ornithinimicrobiaceae</taxon>
        <taxon>Ornithinimicrobium</taxon>
    </lineage>
</organism>
<name>A0ABY4YG44_9MICO</name>
<feature type="region of interest" description="Disordered" evidence="1">
    <location>
        <begin position="46"/>
        <end position="73"/>
    </location>
</feature>
<evidence type="ECO:0000256" key="2">
    <source>
        <dbReference type="SAM" id="Phobius"/>
    </source>
</evidence>
<keyword evidence="2" id="KW-0472">Membrane</keyword>
<keyword evidence="2" id="KW-0812">Transmembrane</keyword>
<sequence length="73" mass="7868">MNSTGVEITAGLGGFLVVFFLAIVLILLGMDLSKRLRRLKHQEQLRLEEEEAASEKSAGSAEAGEPDGKPERG</sequence>
<feature type="transmembrane region" description="Helical" evidence="2">
    <location>
        <begin position="12"/>
        <end position="30"/>
    </location>
</feature>
<gene>
    <name evidence="3" type="ORF">NF557_14195</name>
</gene>
<keyword evidence="2" id="KW-1133">Transmembrane helix</keyword>